<keyword evidence="3" id="KW-1185">Reference proteome</keyword>
<dbReference type="AlphaFoldDB" id="A0ABD1URS2"/>
<name>A0ABD1URS2_9LAMI</name>
<feature type="region of interest" description="Disordered" evidence="1">
    <location>
        <begin position="1"/>
        <end position="24"/>
    </location>
</feature>
<evidence type="ECO:0000313" key="3">
    <source>
        <dbReference type="Proteomes" id="UP001604336"/>
    </source>
</evidence>
<gene>
    <name evidence="2" type="ORF">Adt_12811</name>
</gene>
<evidence type="ECO:0008006" key="4">
    <source>
        <dbReference type="Google" id="ProtNLM"/>
    </source>
</evidence>
<comment type="caution">
    <text evidence="2">The sequence shown here is derived from an EMBL/GenBank/DDBJ whole genome shotgun (WGS) entry which is preliminary data.</text>
</comment>
<sequence length="180" mass="20275">MSVRTRGRPRIEHPDAPLQETTAEEQPLLQIATVPQVTILQDQMSTIIEMLQRMAAPPRTLEMPSVAEAPPVAKVPPAAEILLAVEILPSETVQTHELTSTSRHSIPVNWKSILNDKVDEAIARRKNRGRLISIKEDPFTEDVMTVPLPPKFKEPTREFDGMGNPIDHIQTFQDRVRLHC</sequence>
<evidence type="ECO:0000313" key="2">
    <source>
        <dbReference type="EMBL" id="KAL2527757.1"/>
    </source>
</evidence>
<protein>
    <recommendedName>
        <fullName evidence="4">Reverse transcriptase domain-containing protein</fullName>
    </recommendedName>
</protein>
<evidence type="ECO:0000256" key="1">
    <source>
        <dbReference type="SAM" id="MobiDB-lite"/>
    </source>
</evidence>
<organism evidence="2 3">
    <name type="scientific">Abeliophyllum distichum</name>
    <dbReference type="NCBI Taxonomy" id="126358"/>
    <lineage>
        <taxon>Eukaryota</taxon>
        <taxon>Viridiplantae</taxon>
        <taxon>Streptophyta</taxon>
        <taxon>Embryophyta</taxon>
        <taxon>Tracheophyta</taxon>
        <taxon>Spermatophyta</taxon>
        <taxon>Magnoliopsida</taxon>
        <taxon>eudicotyledons</taxon>
        <taxon>Gunneridae</taxon>
        <taxon>Pentapetalae</taxon>
        <taxon>asterids</taxon>
        <taxon>lamiids</taxon>
        <taxon>Lamiales</taxon>
        <taxon>Oleaceae</taxon>
        <taxon>Forsythieae</taxon>
        <taxon>Abeliophyllum</taxon>
    </lineage>
</organism>
<dbReference type="Proteomes" id="UP001604336">
    <property type="component" value="Unassembled WGS sequence"/>
</dbReference>
<reference evidence="3" key="1">
    <citation type="submission" date="2024-07" db="EMBL/GenBank/DDBJ databases">
        <title>Two chromosome-level genome assemblies of Korean endemic species Abeliophyllum distichum and Forsythia ovata (Oleaceae).</title>
        <authorList>
            <person name="Jang H."/>
        </authorList>
    </citation>
    <scope>NUCLEOTIDE SEQUENCE [LARGE SCALE GENOMIC DNA]</scope>
</reference>
<dbReference type="EMBL" id="JBFOLK010000003">
    <property type="protein sequence ID" value="KAL2527757.1"/>
    <property type="molecule type" value="Genomic_DNA"/>
</dbReference>
<proteinExistence type="predicted"/>
<accession>A0ABD1URS2</accession>